<dbReference type="RefSeq" id="WP_253567360.1">
    <property type="nucleotide sequence ID" value="NZ_JAMZEK010000003.1"/>
</dbReference>
<dbReference type="Proteomes" id="UP001204615">
    <property type="component" value="Unassembled WGS sequence"/>
</dbReference>
<keyword evidence="1" id="KW-0732">Signal</keyword>
<feature type="chain" id="PRO_5046863466" evidence="1">
    <location>
        <begin position="23"/>
        <end position="297"/>
    </location>
</feature>
<keyword evidence="4" id="KW-1185">Reference proteome</keyword>
<dbReference type="SUPFAM" id="SSF56281">
    <property type="entry name" value="Metallo-hydrolase/oxidoreductase"/>
    <property type="match status" value="1"/>
</dbReference>
<dbReference type="Gene3D" id="3.60.15.10">
    <property type="entry name" value="Ribonuclease Z/Hydroxyacylglutathione hydrolase-like"/>
    <property type="match status" value="1"/>
</dbReference>
<evidence type="ECO:0000259" key="2">
    <source>
        <dbReference type="SMART" id="SM00849"/>
    </source>
</evidence>
<feature type="signal peptide" evidence="1">
    <location>
        <begin position="1"/>
        <end position="22"/>
    </location>
</feature>
<protein>
    <submittedName>
        <fullName evidence="3">MBL fold metallo-hydrolase</fullName>
    </submittedName>
</protein>
<accession>A0ABT1FG25</accession>
<evidence type="ECO:0000256" key="1">
    <source>
        <dbReference type="SAM" id="SignalP"/>
    </source>
</evidence>
<dbReference type="EMBL" id="JAMZEK010000003">
    <property type="protein sequence ID" value="MCP1375122.1"/>
    <property type="molecule type" value="Genomic_DNA"/>
</dbReference>
<proteinExistence type="predicted"/>
<feature type="domain" description="Metallo-beta-lactamase" evidence="2">
    <location>
        <begin position="44"/>
        <end position="229"/>
    </location>
</feature>
<gene>
    <name evidence="3" type="ORF">NC595_13815</name>
</gene>
<name>A0ABT1FG25_9GAMM</name>
<dbReference type="CDD" id="cd07739">
    <property type="entry name" value="metallo-hydrolase-like_MBL-fold"/>
    <property type="match status" value="1"/>
</dbReference>
<evidence type="ECO:0000313" key="4">
    <source>
        <dbReference type="Proteomes" id="UP001204615"/>
    </source>
</evidence>
<dbReference type="Pfam" id="PF00753">
    <property type="entry name" value="Lactamase_B"/>
    <property type="match status" value="1"/>
</dbReference>
<dbReference type="PANTHER" id="PTHR42951:SF14">
    <property type="entry name" value="METALLO-BETA-LACTAMASE SUPERFAMILY PROTEIN"/>
    <property type="match status" value="1"/>
</dbReference>
<reference evidence="3 4" key="1">
    <citation type="submission" date="2022-06" db="EMBL/GenBank/DDBJ databases">
        <title>Dyella sp. Sa strain:Sa Genome sequencing.</title>
        <authorList>
            <person name="Park S."/>
        </authorList>
    </citation>
    <scope>NUCLEOTIDE SEQUENCE [LARGE SCALE GENOMIC DNA]</scope>
    <source>
        <strain evidence="3 4">Sa</strain>
    </source>
</reference>
<dbReference type="InterPro" id="IPR036866">
    <property type="entry name" value="RibonucZ/Hydroxyglut_hydro"/>
</dbReference>
<dbReference type="InterPro" id="IPR001279">
    <property type="entry name" value="Metallo-B-lactamas"/>
</dbReference>
<comment type="caution">
    <text evidence="3">The sequence shown here is derived from an EMBL/GenBank/DDBJ whole genome shotgun (WGS) entry which is preliminary data.</text>
</comment>
<dbReference type="PANTHER" id="PTHR42951">
    <property type="entry name" value="METALLO-BETA-LACTAMASE DOMAIN-CONTAINING"/>
    <property type="match status" value="1"/>
</dbReference>
<evidence type="ECO:0000313" key="3">
    <source>
        <dbReference type="EMBL" id="MCP1375122.1"/>
    </source>
</evidence>
<sequence>MRKPLHVAAVALFGLMAATAQAAAVKGNELHLTVYNPGAKSLFPVSSEIVTGPHHAILIDAQFQRDDAEKLVEAIHATGKTLTTIYVSHSDPDYYFGLGEIHQAFPAARIVATGPTVQAMSHLMAGKKAYWGPILKANAPGQMILPQVLKGNRLQVDGHPLLIEGLDGPTPERTFVWIPELRTVVGGSVVFSGTHVWVADTQTPAARAHWQDTLGRIESLHPVRVVPGHYLGEAPDGLRAVDFTARYLEVFNDRLARAAGTADLIESMKKAYPDFGSTASWLELGAHVVMGDTRWPK</sequence>
<dbReference type="InterPro" id="IPR050855">
    <property type="entry name" value="NDM-1-like"/>
</dbReference>
<organism evidence="3 4">
    <name type="scientific">Dyella lutea</name>
    <dbReference type="NCBI Taxonomy" id="2950441"/>
    <lineage>
        <taxon>Bacteria</taxon>
        <taxon>Pseudomonadati</taxon>
        <taxon>Pseudomonadota</taxon>
        <taxon>Gammaproteobacteria</taxon>
        <taxon>Lysobacterales</taxon>
        <taxon>Rhodanobacteraceae</taxon>
        <taxon>Dyella</taxon>
    </lineage>
</organism>
<dbReference type="SMART" id="SM00849">
    <property type="entry name" value="Lactamase_B"/>
    <property type="match status" value="1"/>
</dbReference>